<dbReference type="Gene3D" id="1.10.1040.10">
    <property type="entry name" value="N-(1-d-carboxylethyl)-l-norvaline Dehydrogenase, domain 2"/>
    <property type="match status" value="1"/>
</dbReference>
<keyword evidence="4" id="KW-1185">Reference proteome</keyword>
<dbReference type="Proteomes" id="UP001165378">
    <property type="component" value="Unassembled WGS sequence"/>
</dbReference>
<evidence type="ECO:0000313" key="3">
    <source>
        <dbReference type="EMBL" id="MCF2527694.1"/>
    </source>
</evidence>
<reference evidence="3" key="1">
    <citation type="submission" date="2022-01" db="EMBL/GenBank/DDBJ databases">
        <title>Genome-Based Taxonomic Classification of the Phylum Actinobacteria.</title>
        <authorList>
            <person name="Gao Y."/>
        </authorList>
    </citation>
    <scope>NUCLEOTIDE SEQUENCE</scope>
    <source>
        <strain evidence="3">KLBMP 8922</strain>
    </source>
</reference>
<dbReference type="EMBL" id="JAKFHA010000004">
    <property type="protein sequence ID" value="MCF2527694.1"/>
    <property type="molecule type" value="Genomic_DNA"/>
</dbReference>
<organism evidence="3 4">
    <name type="scientific">Yinghuangia soli</name>
    <dbReference type="NCBI Taxonomy" id="2908204"/>
    <lineage>
        <taxon>Bacteria</taxon>
        <taxon>Bacillati</taxon>
        <taxon>Actinomycetota</taxon>
        <taxon>Actinomycetes</taxon>
        <taxon>Kitasatosporales</taxon>
        <taxon>Streptomycetaceae</taxon>
        <taxon>Yinghuangia</taxon>
    </lineage>
</organism>
<protein>
    <submittedName>
        <fullName evidence="3">Ketopantoate reductase family protein</fullName>
    </submittedName>
</protein>
<feature type="domain" description="Ketopantoate reductase C-terminal" evidence="2">
    <location>
        <begin position="252"/>
        <end position="300"/>
    </location>
</feature>
<dbReference type="RefSeq" id="WP_235051848.1">
    <property type="nucleotide sequence ID" value="NZ_JAKFHA010000004.1"/>
</dbReference>
<dbReference type="Pfam" id="PF08546">
    <property type="entry name" value="ApbA_C"/>
    <property type="match status" value="1"/>
</dbReference>
<evidence type="ECO:0000259" key="2">
    <source>
        <dbReference type="Pfam" id="PF08546"/>
    </source>
</evidence>
<evidence type="ECO:0000259" key="1">
    <source>
        <dbReference type="Pfam" id="PF02558"/>
    </source>
</evidence>
<dbReference type="InterPro" id="IPR013332">
    <property type="entry name" value="KPR_N"/>
</dbReference>
<dbReference type="InterPro" id="IPR036291">
    <property type="entry name" value="NAD(P)-bd_dom_sf"/>
</dbReference>
<sequence>MRFVVYGAGAVGGVIAGRLSGAGHEVVVIARGAHGAAIAADGLRVLAPDGEATHRLPVAGHPGELEFTADDVVLLAVKTQDSAAALRDLALAAGPGTPVVCAQNGVANEDLALRHFRRVYGMRVMLPALHVEPGVVQAHSAPLAGTLDLGCYPSGTDAVAEAVAAALRTATFGAEARAEIMRWKYGKLLQNLSTAVEALCGIEGRSNEVARLVRAEGDACLAAAGIKPLFDAPADPSDPARPVRDLPVGGIPRPGGSAYQSLLRGVGSIETDYINGEITRLGRLHGVPTPVNEAVHRLANRFAAEHRPPGTATAAEILAEARA</sequence>
<dbReference type="InterPro" id="IPR051402">
    <property type="entry name" value="KPR-Related"/>
</dbReference>
<accession>A0AA41PZJ0</accession>
<dbReference type="Gene3D" id="3.40.50.720">
    <property type="entry name" value="NAD(P)-binding Rossmann-like Domain"/>
    <property type="match status" value="1"/>
</dbReference>
<dbReference type="PANTHER" id="PTHR21708:SF26">
    <property type="entry name" value="2-DEHYDROPANTOATE 2-REDUCTASE"/>
    <property type="match status" value="1"/>
</dbReference>
<dbReference type="Pfam" id="PF02558">
    <property type="entry name" value="ApbA"/>
    <property type="match status" value="1"/>
</dbReference>
<dbReference type="InterPro" id="IPR013752">
    <property type="entry name" value="KPA_reductase"/>
</dbReference>
<dbReference type="SUPFAM" id="SSF51735">
    <property type="entry name" value="NAD(P)-binding Rossmann-fold domains"/>
    <property type="match status" value="1"/>
</dbReference>
<name>A0AA41PZJ0_9ACTN</name>
<dbReference type="InterPro" id="IPR013328">
    <property type="entry name" value="6PGD_dom2"/>
</dbReference>
<feature type="domain" description="Ketopantoate reductase N-terminal" evidence="1">
    <location>
        <begin position="4"/>
        <end position="152"/>
    </location>
</feature>
<evidence type="ECO:0000313" key="4">
    <source>
        <dbReference type="Proteomes" id="UP001165378"/>
    </source>
</evidence>
<dbReference type="GO" id="GO:0005737">
    <property type="term" value="C:cytoplasm"/>
    <property type="evidence" value="ECO:0007669"/>
    <property type="project" value="TreeGrafter"/>
</dbReference>
<dbReference type="InterPro" id="IPR008927">
    <property type="entry name" value="6-PGluconate_DH-like_C_sf"/>
</dbReference>
<dbReference type="SUPFAM" id="SSF48179">
    <property type="entry name" value="6-phosphogluconate dehydrogenase C-terminal domain-like"/>
    <property type="match status" value="1"/>
</dbReference>
<comment type="caution">
    <text evidence="3">The sequence shown here is derived from an EMBL/GenBank/DDBJ whole genome shotgun (WGS) entry which is preliminary data.</text>
</comment>
<proteinExistence type="predicted"/>
<gene>
    <name evidence="3" type="ORF">LZ495_10765</name>
</gene>
<dbReference type="PANTHER" id="PTHR21708">
    <property type="entry name" value="PROBABLE 2-DEHYDROPANTOATE 2-REDUCTASE"/>
    <property type="match status" value="1"/>
</dbReference>
<dbReference type="AlphaFoldDB" id="A0AA41PZJ0"/>